<dbReference type="AlphaFoldDB" id="A0A844ZPN5"/>
<dbReference type="SUPFAM" id="SSF50891">
    <property type="entry name" value="Cyclophilin-like"/>
    <property type="match status" value="1"/>
</dbReference>
<keyword evidence="1" id="KW-0732">Signal</keyword>
<dbReference type="InterPro" id="IPR029000">
    <property type="entry name" value="Cyclophilin-like_dom_sf"/>
</dbReference>
<evidence type="ECO:0000313" key="4">
    <source>
        <dbReference type="Proteomes" id="UP000435243"/>
    </source>
</evidence>
<dbReference type="Gene3D" id="2.40.100.10">
    <property type="entry name" value="Cyclophilin-like"/>
    <property type="match status" value="1"/>
</dbReference>
<feature type="domain" description="PPIase cyclophilin-type" evidence="2">
    <location>
        <begin position="85"/>
        <end position="287"/>
    </location>
</feature>
<feature type="signal peptide" evidence="1">
    <location>
        <begin position="1"/>
        <end position="20"/>
    </location>
</feature>
<dbReference type="Proteomes" id="UP000435243">
    <property type="component" value="Unassembled WGS sequence"/>
</dbReference>
<sequence length="353" mass="38461">MSRLALLSAVSLAFATPLAAQENAAPITPANPVTPDSIVAASTPEEWTEIDPGDLLVMVLAPGDDESPRFVVIQLIPAPFSQPWVENIRTLARAHWWDGTSVYRVVDNWVAQWGDVSEDRPLPEGVVSPESEYASVLPPAPEFDQAVFPLTAMLRSMWIEEFVTGEIVEAPNADAIKQAIARQKGDSYALETAFVGGWPMGSGPDTQRSTTAWPVHCYASVGVARDLAPDTGTGSELYAVIGHAPRQLDRNIAVVGRVIDGIEHLSTLRRGTGDAGVYESRDQDTPILSVRLASETEEAEHWRYQYLSTQSESFARYVAVRANRNDAFYTVPASGVDICNVPVPIRHIDPLTE</sequence>
<organism evidence="3 4">
    <name type="scientific">Alteraurantiacibacter aestuarii</name>
    <dbReference type="NCBI Taxonomy" id="650004"/>
    <lineage>
        <taxon>Bacteria</taxon>
        <taxon>Pseudomonadati</taxon>
        <taxon>Pseudomonadota</taxon>
        <taxon>Alphaproteobacteria</taxon>
        <taxon>Sphingomonadales</taxon>
        <taxon>Erythrobacteraceae</taxon>
        <taxon>Alteraurantiacibacter</taxon>
    </lineage>
</organism>
<evidence type="ECO:0000256" key="1">
    <source>
        <dbReference type="SAM" id="SignalP"/>
    </source>
</evidence>
<protein>
    <submittedName>
        <fullName evidence="3">Peptidylprolyl isomerase</fullName>
    </submittedName>
</protein>
<dbReference type="EMBL" id="WTYY01000001">
    <property type="protein sequence ID" value="MXO87599.1"/>
    <property type="molecule type" value="Genomic_DNA"/>
</dbReference>
<keyword evidence="3" id="KW-0413">Isomerase</keyword>
<proteinExistence type="predicted"/>
<accession>A0A844ZPN5</accession>
<reference evidence="3 4" key="1">
    <citation type="submission" date="2019-12" db="EMBL/GenBank/DDBJ databases">
        <title>Genomic-based taxomic classification of the family Erythrobacteraceae.</title>
        <authorList>
            <person name="Xu L."/>
        </authorList>
    </citation>
    <scope>NUCLEOTIDE SEQUENCE [LARGE SCALE GENOMIC DNA]</scope>
    <source>
        <strain evidence="3 4">JCM 16339</strain>
    </source>
</reference>
<name>A0A844ZPN5_9SPHN</name>
<dbReference type="OrthoDB" id="9807797at2"/>
<dbReference type="RefSeq" id="WP_160589520.1">
    <property type="nucleotide sequence ID" value="NZ_BAAAFP010000002.1"/>
</dbReference>
<gene>
    <name evidence="3" type="ORF">GRI32_02480</name>
</gene>
<feature type="chain" id="PRO_5032648668" evidence="1">
    <location>
        <begin position="21"/>
        <end position="353"/>
    </location>
</feature>
<dbReference type="Pfam" id="PF00160">
    <property type="entry name" value="Pro_isomerase"/>
    <property type="match status" value="1"/>
</dbReference>
<evidence type="ECO:0000313" key="3">
    <source>
        <dbReference type="EMBL" id="MXO87599.1"/>
    </source>
</evidence>
<dbReference type="InterPro" id="IPR002130">
    <property type="entry name" value="Cyclophilin-type_PPIase_dom"/>
</dbReference>
<dbReference type="GO" id="GO:0003755">
    <property type="term" value="F:peptidyl-prolyl cis-trans isomerase activity"/>
    <property type="evidence" value="ECO:0007669"/>
    <property type="project" value="InterPro"/>
</dbReference>
<evidence type="ECO:0000259" key="2">
    <source>
        <dbReference type="Pfam" id="PF00160"/>
    </source>
</evidence>
<keyword evidence="4" id="KW-1185">Reference proteome</keyword>
<comment type="caution">
    <text evidence="3">The sequence shown here is derived from an EMBL/GenBank/DDBJ whole genome shotgun (WGS) entry which is preliminary data.</text>
</comment>